<protein>
    <recommendedName>
        <fullName evidence="1">PD-(D/E)XK endonuclease-like domain-containing protein</fullName>
    </recommendedName>
</protein>
<gene>
    <name evidence="2" type="ORF">METZ01_LOCUS22487</name>
</gene>
<dbReference type="SUPFAM" id="SSF52540">
    <property type="entry name" value="P-loop containing nucleoside triphosphate hydrolases"/>
    <property type="match status" value="1"/>
</dbReference>
<dbReference type="Gene3D" id="3.90.320.10">
    <property type="match status" value="1"/>
</dbReference>
<dbReference type="Pfam" id="PF12705">
    <property type="entry name" value="PDDEXK_1"/>
    <property type="match status" value="1"/>
</dbReference>
<name>A0A381PW26_9ZZZZ</name>
<dbReference type="InterPro" id="IPR011604">
    <property type="entry name" value="PDDEXK-like_dom_sf"/>
</dbReference>
<dbReference type="NCBIfam" id="TIGR03623">
    <property type="entry name" value="probable DNA repair protein"/>
    <property type="match status" value="1"/>
</dbReference>
<accession>A0A381PW26</accession>
<dbReference type="InterPro" id="IPR038726">
    <property type="entry name" value="PDDEXK_AddAB-type"/>
</dbReference>
<evidence type="ECO:0000259" key="1">
    <source>
        <dbReference type="Pfam" id="PF12705"/>
    </source>
</evidence>
<reference evidence="2" key="1">
    <citation type="submission" date="2018-05" db="EMBL/GenBank/DDBJ databases">
        <authorList>
            <person name="Lanie J.A."/>
            <person name="Ng W.-L."/>
            <person name="Kazmierczak K.M."/>
            <person name="Andrzejewski T.M."/>
            <person name="Davidsen T.M."/>
            <person name="Wayne K.J."/>
            <person name="Tettelin H."/>
            <person name="Glass J.I."/>
            <person name="Rusch D."/>
            <person name="Podicherti R."/>
            <person name="Tsui H.-C.T."/>
            <person name="Winkler M.E."/>
        </authorList>
    </citation>
    <scope>NUCLEOTIDE SEQUENCE</scope>
</reference>
<dbReference type="AlphaFoldDB" id="A0A381PW26"/>
<dbReference type="EMBL" id="UINC01001067">
    <property type="protein sequence ID" value="SUZ69633.1"/>
    <property type="molecule type" value="Genomic_DNA"/>
</dbReference>
<feature type="non-terminal residue" evidence="2">
    <location>
        <position position="1"/>
    </location>
</feature>
<organism evidence="2">
    <name type="scientific">marine metagenome</name>
    <dbReference type="NCBI Taxonomy" id="408172"/>
    <lineage>
        <taxon>unclassified sequences</taxon>
        <taxon>metagenomes</taxon>
        <taxon>ecological metagenomes</taxon>
    </lineage>
</organism>
<dbReference type="InterPro" id="IPR027417">
    <property type="entry name" value="P-loop_NTPase"/>
</dbReference>
<sequence length="844" mass="94872">VRDPLIPLGPELLSALNEDTVVTANERQARELKYAFDHQQKQLGLVTWPTANVMSIGHWLHNNYSSLLRGDGSDDPLTIASPQALLLAAKLTAPDSDVETHTSLFLDAWEQYWLWQIQADDLKTTDNGKLFHRWINNLSEFLEIRRTVSEVQLYNLIEGVALTGSLTPTALHSFGLSNRAPAQETLFNTLRSSGFQIEHHASPEVGRGKLALTSFETSSQERAAFAVWSREILSAQPKARIGIVVTDLASDYAPIRRQFEAAYPDVDELVEIVNIGSGLRLSDEPSCRDALDVLRWTIQPLNFLLVDQLQRSEYLPSINTKHGLASWLPHRIDLSEFARREKPPWGQRMHALYTTPIKSSPRSWVERMRAILDIAGWPGNEPDSNDFQAAQTLSEVLDELSSSTQFAEMTWSNAVQAICFLADHQRFAVQSTPAHIQVLSRREADELRFDALWVANASDTKWPGPIRPNPFIPISAQRVAGIPAASQTEWIRKARQQTHSWVSSAPKVVFSYARAEGDSICAPSGLLPIRTESPLDQILRTPALATYGHIWTQQKSGHAVEILQDEEGSMVASDQLIYGGSAVLRDQSVCPFKGWAQHRLELSDPRVPHRFPDALDRGSLLHDVLHATLDTCKGQEDVVDIETKTLHEIIERALTKFRPNLSQLVLEYEHQRILDILKHWLDFERSRPPFDIEAVETEKSVQIGSLRLDLRLDRIDRMEDGSQLVIDYKSGSANTAGWRLPRLSEPQLPLYASTIENAAGIALMQLSEERTTLIGVGNQHMPALSSSQKFGFETFKDLANAWNRYLKDIANSFVNGYAAVDPINKTFCRRCHLHGLCRIFDAEN</sequence>
<dbReference type="InterPro" id="IPR019925">
    <property type="entry name" value="DNA_repair_protein_predicted"/>
</dbReference>
<proteinExistence type="predicted"/>
<evidence type="ECO:0000313" key="2">
    <source>
        <dbReference type="EMBL" id="SUZ69633.1"/>
    </source>
</evidence>
<feature type="domain" description="PD-(D/E)XK endonuclease-like" evidence="1">
    <location>
        <begin position="589"/>
        <end position="838"/>
    </location>
</feature>